<evidence type="ECO:0008006" key="4">
    <source>
        <dbReference type="Google" id="ProtNLM"/>
    </source>
</evidence>
<dbReference type="Proteomes" id="UP000663831">
    <property type="component" value="Unassembled WGS sequence"/>
</dbReference>
<feature type="transmembrane region" description="Helical" evidence="1">
    <location>
        <begin position="290"/>
        <end position="308"/>
    </location>
</feature>
<keyword evidence="1" id="KW-0812">Transmembrane</keyword>
<organism evidence="2 3">
    <name type="scientific">Rhizoctonia solani</name>
    <dbReference type="NCBI Taxonomy" id="456999"/>
    <lineage>
        <taxon>Eukaryota</taxon>
        <taxon>Fungi</taxon>
        <taxon>Dikarya</taxon>
        <taxon>Basidiomycota</taxon>
        <taxon>Agaricomycotina</taxon>
        <taxon>Agaricomycetes</taxon>
        <taxon>Cantharellales</taxon>
        <taxon>Ceratobasidiaceae</taxon>
        <taxon>Rhizoctonia</taxon>
    </lineage>
</organism>
<feature type="transmembrane region" description="Helical" evidence="1">
    <location>
        <begin position="131"/>
        <end position="150"/>
    </location>
</feature>
<feature type="transmembrane region" description="Helical" evidence="1">
    <location>
        <begin position="252"/>
        <end position="269"/>
    </location>
</feature>
<dbReference type="PANTHER" id="PTHR33927">
    <property type="entry name" value="TRANSMEMBRANE PROTEIN"/>
    <property type="match status" value="1"/>
</dbReference>
<accession>A0A8H3BPA5</accession>
<proteinExistence type="predicted"/>
<dbReference type="AlphaFoldDB" id="A0A8H3BPA5"/>
<feature type="transmembrane region" description="Helical" evidence="1">
    <location>
        <begin position="186"/>
        <end position="205"/>
    </location>
</feature>
<dbReference type="EMBL" id="CAJMWV010002371">
    <property type="protein sequence ID" value="CAE6460841.1"/>
    <property type="molecule type" value="Genomic_DNA"/>
</dbReference>
<evidence type="ECO:0000313" key="2">
    <source>
        <dbReference type="EMBL" id="CAE6460841.1"/>
    </source>
</evidence>
<reference evidence="2" key="1">
    <citation type="submission" date="2021-01" db="EMBL/GenBank/DDBJ databases">
        <authorList>
            <person name="Kaushik A."/>
        </authorList>
    </citation>
    <scope>NUCLEOTIDE SEQUENCE</scope>
    <source>
        <strain evidence="2">AG3-1AP</strain>
    </source>
</reference>
<feature type="transmembrane region" description="Helical" evidence="1">
    <location>
        <begin position="157"/>
        <end position="174"/>
    </location>
</feature>
<feature type="transmembrane region" description="Helical" evidence="1">
    <location>
        <begin position="108"/>
        <end position="125"/>
    </location>
</feature>
<feature type="transmembrane region" description="Helical" evidence="1">
    <location>
        <begin position="217"/>
        <end position="240"/>
    </location>
</feature>
<keyword evidence="1" id="KW-0472">Membrane</keyword>
<sequence>MSTHSNSLDLGDVEAGFSDHSFDSKDDTLVVTTPASGTSPKQGVLDLDTVSDLLKHQGQRPTYAFEVKGKWREDTPKLPYQLKHKRNTFKTAGRWVRFQLWFNTYRKFWVFIVCLELAGIITAGFGKFPYAHNNAGGIVIGNILAGVVVRNELFGRLLYLVVNTLFAKWTPLWWRLCCSSMLQHLGGIHSGCSVAAVGWLVYNLVDMFRNRATVAPAVLVMGVIVLVTVAFTSIAAIPWIRNTHHNIFERNHRFLGWLSVAVTWVYIIIDNGYRNSRIWGTHSYGFAHHQELWLSIFMALAVVLPWTYTRKVPVHIETPSQKVAIIRFERGMQQGLLGRISRTSIWEYHTFGIVSASPYSAYHYMICGVQGDFTRKLVADRPTHLWTREVKFAGVGNTSTLYKRGIRICTGTGIGAALSTCLQSDQWFLIWIGSDADATLGPTIMGLIERGVGHRAIMWDTKKFGRPNTMELLAETFSLWKAEVVFITSNWQGNQEMMQGCKMRGIPAFAGNVLVIPSSSGSDKFVKCTIKWSQDLGRNLTHDYYTCLVIVEDKDQKVLCFIQADRYQPAGVPADYEVTIDHSWQYGQKNKDGAGRFVVLQNTGYKMHQHRFTTATAGDLALTITKKIGTALGYGKEMDGGEQLKAIADHGQFAKVFGDKMQTF</sequence>
<dbReference type="InterPro" id="IPR052979">
    <property type="entry name" value="Adenylate-forming_domain"/>
</dbReference>
<keyword evidence="1" id="KW-1133">Transmembrane helix</keyword>
<gene>
    <name evidence="2" type="ORF">RDB_LOCUS76217</name>
</gene>
<protein>
    <recommendedName>
        <fullName evidence="4">Non-ribosomal peptide synthetase</fullName>
    </recommendedName>
</protein>
<evidence type="ECO:0000256" key="1">
    <source>
        <dbReference type="SAM" id="Phobius"/>
    </source>
</evidence>
<name>A0A8H3BPA5_9AGAM</name>
<evidence type="ECO:0000313" key="3">
    <source>
        <dbReference type="Proteomes" id="UP000663831"/>
    </source>
</evidence>
<comment type="caution">
    <text evidence="2">The sequence shown here is derived from an EMBL/GenBank/DDBJ whole genome shotgun (WGS) entry which is preliminary data.</text>
</comment>
<dbReference type="PANTHER" id="PTHR33927:SF1">
    <property type="entry name" value="TRANSMEMBRANE PROTEIN"/>
    <property type="match status" value="1"/>
</dbReference>